<dbReference type="RefSeq" id="WP_381496361.1">
    <property type="nucleotide sequence ID" value="NZ_JBHUOM010000001.1"/>
</dbReference>
<comment type="caution">
    <text evidence="1">The sequence shown here is derived from an EMBL/GenBank/DDBJ whole genome shotgun (WGS) entry which is preliminary data.</text>
</comment>
<evidence type="ECO:0000313" key="2">
    <source>
        <dbReference type="Proteomes" id="UP001597512"/>
    </source>
</evidence>
<organism evidence="1 2">
    <name type="scientific">Spirosoma flavum</name>
    <dbReference type="NCBI Taxonomy" id="2048557"/>
    <lineage>
        <taxon>Bacteria</taxon>
        <taxon>Pseudomonadati</taxon>
        <taxon>Bacteroidota</taxon>
        <taxon>Cytophagia</taxon>
        <taxon>Cytophagales</taxon>
        <taxon>Cytophagaceae</taxon>
        <taxon>Spirosoma</taxon>
    </lineage>
</organism>
<proteinExistence type="predicted"/>
<evidence type="ECO:0008006" key="3">
    <source>
        <dbReference type="Google" id="ProtNLM"/>
    </source>
</evidence>
<name>A0ABW6ABU4_9BACT</name>
<dbReference type="EMBL" id="JBHUOM010000001">
    <property type="protein sequence ID" value="MFD2932173.1"/>
    <property type="molecule type" value="Genomic_DNA"/>
</dbReference>
<gene>
    <name evidence="1" type="ORF">ACFS25_00180</name>
</gene>
<reference evidence="2" key="1">
    <citation type="journal article" date="2019" name="Int. J. Syst. Evol. Microbiol.">
        <title>The Global Catalogue of Microorganisms (GCM) 10K type strain sequencing project: providing services to taxonomists for standard genome sequencing and annotation.</title>
        <authorList>
            <consortium name="The Broad Institute Genomics Platform"/>
            <consortium name="The Broad Institute Genome Sequencing Center for Infectious Disease"/>
            <person name="Wu L."/>
            <person name="Ma J."/>
        </authorList>
    </citation>
    <scope>NUCLEOTIDE SEQUENCE [LARGE SCALE GENOMIC DNA]</scope>
    <source>
        <strain evidence="2">KCTC 52490</strain>
    </source>
</reference>
<protein>
    <recommendedName>
        <fullName evidence="3">Outer membrane protein beta-barrel domain-containing protein</fullName>
    </recommendedName>
</protein>
<dbReference type="Proteomes" id="UP001597512">
    <property type="component" value="Unassembled WGS sequence"/>
</dbReference>
<sequence length="531" mass="57477">MNNGNEMDELEKNLPDDFWRKAFEEAAETPPPRVWAAVERRLDESNGPKILPLWGTGLASSRPLLWGTGLAAAITLLLVGWWAVKTESVTRSVARVQKANQTRNVAVAPDLPSMASTVLPTNKASNEQAEATAYATKLQPRPVRPAGGSIDQSLRLQSQGGVTTRTATKPFPSVKSMEIQTELASVLLVTTPIESRYLASRMAIAPYAANEGAVVRNSERKSTTLVAFNSLTGKPMRLRTLSTIQRIVWIRPTESTMEPEVSKSQHKAREMWASVSMMPGAFNPSVSVRSAQSSGAALASSSTSNQSSVNSRANFSVAYQAGAGVQLTEHWSVESGIGYLSGNSTVETPGQQAMATAQMDLLANRNSANNNLYVDALRNSSKASNQASNAPAANYTGLVAGTSQANSSYDNRNLQTINNNYQYMQVPVQVGYQFRPRKRLSMAVLGGLLTNIFVRNTVGDALVITNKDGVYRPLSLSATMGARFRYRPSRRWSASLAGVYQPSLELGTKTDSQVQSHPTSTGMSFGVDYHF</sequence>
<evidence type="ECO:0000313" key="1">
    <source>
        <dbReference type="EMBL" id="MFD2932173.1"/>
    </source>
</evidence>
<accession>A0ABW6ABU4</accession>
<keyword evidence="2" id="KW-1185">Reference proteome</keyword>